<gene>
    <name evidence="1" type="ORF">M125_4687</name>
</gene>
<reference evidence="1 2" key="1">
    <citation type="submission" date="2014-02" db="EMBL/GenBank/DDBJ databases">
        <authorList>
            <person name="Sears C."/>
            <person name="Carroll K."/>
            <person name="Sack B.R."/>
            <person name="Qadri F."/>
            <person name="Myers L.L."/>
            <person name="Chung G.-T."/>
            <person name="Escheverria P."/>
            <person name="Fraser C.M."/>
            <person name="Sadzewicz L."/>
            <person name="Shefchek K.A."/>
            <person name="Tallon L."/>
            <person name="Das S.P."/>
            <person name="Daugherty S."/>
            <person name="Mongodin E.F."/>
        </authorList>
    </citation>
    <scope>NUCLEOTIDE SEQUENCE [LARGE SCALE GENOMIC DNA]</scope>
    <source>
        <strain evidence="2">3998T(B)3</strain>
    </source>
</reference>
<dbReference type="Proteomes" id="UP000020773">
    <property type="component" value="Unassembled WGS sequence"/>
</dbReference>
<comment type="caution">
    <text evidence="1">The sequence shown here is derived from an EMBL/GenBank/DDBJ whole genome shotgun (WGS) entry which is preliminary data.</text>
</comment>
<name>A0A015X7M8_BACFG</name>
<dbReference type="AlphaFoldDB" id="A0A015X7M8"/>
<sequence length="58" mass="6596">MREEMVGLSMCQIDNRNPLFLVFSGHNPVKSIKTAYRQISIHGFDLVSSLMEIKGKEV</sequence>
<organism evidence="1 2">
    <name type="scientific">Bacteroides fragilis str. 3998T(B)3</name>
    <dbReference type="NCBI Taxonomy" id="1339316"/>
    <lineage>
        <taxon>Bacteria</taxon>
        <taxon>Pseudomonadati</taxon>
        <taxon>Bacteroidota</taxon>
        <taxon>Bacteroidia</taxon>
        <taxon>Bacteroidales</taxon>
        <taxon>Bacteroidaceae</taxon>
        <taxon>Bacteroides</taxon>
    </lineage>
</organism>
<proteinExistence type="predicted"/>
<protein>
    <submittedName>
        <fullName evidence="1">Uncharacterized protein</fullName>
    </submittedName>
</protein>
<dbReference type="EMBL" id="JGDB01000277">
    <property type="protein sequence ID" value="EXY88660.1"/>
    <property type="molecule type" value="Genomic_DNA"/>
</dbReference>
<accession>A0A015X7M8</accession>
<evidence type="ECO:0000313" key="1">
    <source>
        <dbReference type="EMBL" id="EXY88660.1"/>
    </source>
</evidence>
<evidence type="ECO:0000313" key="2">
    <source>
        <dbReference type="Proteomes" id="UP000020773"/>
    </source>
</evidence>